<protein>
    <submittedName>
        <fullName evidence="2">Uncharacterized protein</fullName>
    </submittedName>
</protein>
<sequence length="205" mass="21576">MSLTSSQVDEIEHWTGRLLAIAGVLILIEAASGAISESLREVPFAWLLTSIPFGIGFVLLPLVLLRSYQYLSDRTPTSAVVGVALVAALPVGTVVIVAWAVAADASGIVPDVTVLPVRIDTVFFTLLAVFAGGIATFGLSLLRYDRTRLLGGALLMFGSAWSLPLVVVGLSGVYPGWLSPLFVASVATTMIAIGYCFPLVEPESQ</sequence>
<proteinExistence type="predicted"/>
<dbReference type="RefSeq" id="WP_248653143.1">
    <property type="nucleotide sequence ID" value="NZ_CP096663.1"/>
</dbReference>
<feature type="transmembrane region" description="Helical" evidence="1">
    <location>
        <begin position="77"/>
        <end position="102"/>
    </location>
</feature>
<dbReference type="AlphaFoldDB" id="A0A8U0I1Q1"/>
<keyword evidence="1" id="KW-0812">Transmembrane</keyword>
<keyword evidence="1" id="KW-1133">Transmembrane helix</keyword>
<name>A0A8U0I1Q1_9EURY</name>
<geneLocation type="plasmid" evidence="2 3">
    <name>unnamed4</name>
</geneLocation>
<gene>
    <name evidence="2" type="ORF">M0R89_23015</name>
</gene>
<dbReference type="KEGG" id="halx:M0R89_23015"/>
<keyword evidence="1" id="KW-0472">Membrane</keyword>
<dbReference type="EMBL" id="CP096663">
    <property type="protein sequence ID" value="UPV77118.1"/>
    <property type="molecule type" value="Genomic_DNA"/>
</dbReference>
<evidence type="ECO:0000313" key="2">
    <source>
        <dbReference type="EMBL" id="UPV77118.1"/>
    </source>
</evidence>
<feature type="transmembrane region" description="Helical" evidence="1">
    <location>
        <begin position="122"/>
        <end position="142"/>
    </location>
</feature>
<organism evidence="2 3">
    <name type="scientific">Halorussus limi</name>
    <dbReference type="NCBI Taxonomy" id="2938695"/>
    <lineage>
        <taxon>Archaea</taxon>
        <taxon>Methanobacteriati</taxon>
        <taxon>Methanobacteriota</taxon>
        <taxon>Stenosarchaea group</taxon>
        <taxon>Halobacteria</taxon>
        <taxon>Halobacteriales</taxon>
        <taxon>Haladaptataceae</taxon>
        <taxon>Halorussus</taxon>
    </lineage>
</organism>
<reference evidence="2 3" key="1">
    <citation type="submission" date="2022-04" db="EMBL/GenBank/DDBJ databases">
        <title>Diverse halophilic archaea isolated from saline environments.</title>
        <authorList>
            <person name="Cui H.-L."/>
        </authorList>
    </citation>
    <scope>NUCLEOTIDE SEQUENCE [LARGE SCALE GENOMIC DNA]</scope>
    <source>
        <strain evidence="2 3">XZYJT49</strain>
        <plasmid evidence="2 3">unnamed4</plasmid>
    </source>
</reference>
<dbReference type="GeneID" id="72188136"/>
<keyword evidence="3" id="KW-1185">Reference proteome</keyword>
<evidence type="ECO:0000313" key="3">
    <source>
        <dbReference type="Proteomes" id="UP000830729"/>
    </source>
</evidence>
<keyword evidence="2" id="KW-0614">Plasmid</keyword>
<feature type="transmembrane region" description="Helical" evidence="1">
    <location>
        <begin position="177"/>
        <end position="200"/>
    </location>
</feature>
<accession>A0A8U0I1Q1</accession>
<feature type="transmembrane region" description="Helical" evidence="1">
    <location>
        <begin position="43"/>
        <end position="65"/>
    </location>
</feature>
<dbReference type="Proteomes" id="UP000830729">
    <property type="component" value="Plasmid unnamed4"/>
</dbReference>
<evidence type="ECO:0000256" key="1">
    <source>
        <dbReference type="SAM" id="Phobius"/>
    </source>
</evidence>
<feature type="transmembrane region" description="Helical" evidence="1">
    <location>
        <begin position="149"/>
        <end position="171"/>
    </location>
</feature>